<keyword evidence="3" id="KW-1185">Reference proteome</keyword>
<dbReference type="SUPFAM" id="SSF109998">
    <property type="entry name" value="Triger factor/SurA peptide-binding domain-like"/>
    <property type="match status" value="1"/>
</dbReference>
<evidence type="ECO:0000256" key="1">
    <source>
        <dbReference type="SAM" id="MobiDB-lite"/>
    </source>
</evidence>
<organism evidence="2 3">
    <name type="scientific">Goekera deserti</name>
    <dbReference type="NCBI Taxonomy" id="2497753"/>
    <lineage>
        <taxon>Bacteria</taxon>
        <taxon>Bacillati</taxon>
        <taxon>Actinomycetota</taxon>
        <taxon>Actinomycetes</taxon>
        <taxon>Geodermatophilales</taxon>
        <taxon>Geodermatophilaceae</taxon>
        <taxon>Goekera</taxon>
    </lineage>
</organism>
<protein>
    <recommendedName>
        <fullName evidence="4">Peptidyl-prolyl cis-trans isomerase SurA</fullName>
    </recommendedName>
</protein>
<dbReference type="InterPro" id="IPR027304">
    <property type="entry name" value="Trigger_fact/SurA_dom_sf"/>
</dbReference>
<comment type="caution">
    <text evidence="2">The sequence shown here is derived from an EMBL/GenBank/DDBJ whole genome shotgun (WGS) entry which is preliminary data.</text>
</comment>
<dbReference type="InterPro" id="IPR050245">
    <property type="entry name" value="PrsA_foldase"/>
</dbReference>
<dbReference type="Proteomes" id="UP000470470">
    <property type="component" value="Unassembled WGS sequence"/>
</dbReference>
<dbReference type="EMBL" id="JAAGWK010000024">
    <property type="protein sequence ID" value="NEL55596.1"/>
    <property type="molecule type" value="Genomic_DNA"/>
</dbReference>
<dbReference type="PANTHER" id="PTHR47245">
    <property type="entry name" value="PEPTIDYLPROLYL ISOMERASE"/>
    <property type="match status" value="1"/>
</dbReference>
<evidence type="ECO:0000313" key="2">
    <source>
        <dbReference type="EMBL" id="NEL55596.1"/>
    </source>
</evidence>
<reference evidence="2 3" key="1">
    <citation type="submission" date="2020-02" db="EMBL/GenBank/DDBJ databases">
        <title>The whole genome sequence of CPCC 205119.</title>
        <authorList>
            <person name="Jiang Z."/>
        </authorList>
    </citation>
    <scope>NUCLEOTIDE SEQUENCE [LARGE SCALE GENOMIC DNA]</scope>
    <source>
        <strain evidence="2 3">CPCC 205119</strain>
    </source>
</reference>
<sequence length="347" mass="35901">MLSSRRLTAVLALGVSGTLLLSGCRSDASVAAYVGDSQVTRAELDRAVADRLADPDIATFAGDDDAGYQRFVLGLLVQEDVYAAVADRYDVQVSDDDARARIDQLLAGQDEAATYQQLAQQNGVNAEDVLENVRQQMVREQVAVASGQVDLSESALRERFDASREGLAKISLGFITVPDDATAQAVLGQLTADPASYPALAAQYAGQYTLPALEDRAPDEIPQALLDQVAGTDPGNGFTLAVPETGGVVVAFVGGIVYPTFEGSRAELEAQAAAEAADSGMALVADVREDLDVTVNPRYGVADGENIVAGDGGVVDVLTDGSGAAEDPIDDTLPGTEVPADPGAAGD</sequence>
<dbReference type="RefSeq" id="WP_162393060.1">
    <property type="nucleotide sequence ID" value="NZ_JAABOZ010000004.1"/>
</dbReference>
<dbReference type="PROSITE" id="PS51257">
    <property type="entry name" value="PROKAR_LIPOPROTEIN"/>
    <property type="match status" value="1"/>
</dbReference>
<name>A0A7K3WGV5_9ACTN</name>
<evidence type="ECO:0008006" key="4">
    <source>
        <dbReference type="Google" id="ProtNLM"/>
    </source>
</evidence>
<dbReference type="Pfam" id="PF13624">
    <property type="entry name" value="SurA_N_3"/>
    <property type="match status" value="1"/>
</dbReference>
<feature type="region of interest" description="Disordered" evidence="1">
    <location>
        <begin position="321"/>
        <end position="347"/>
    </location>
</feature>
<dbReference type="PANTHER" id="PTHR47245:SF2">
    <property type="entry name" value="PEPTIDYL-PROLYL CIS-TRANS ISOMERASE HP_0175-RELATED"/>
    <property type="match status" value="1"/>
</dbReference>
<accession>A0A7K3WGV5</accession>
<dbReference type="Gene3D" id="1.10.4030.10">
    <property type="entry name" value="Porin chaperone SurA, peptide-binding domain"/>
    <property type="match status" value="1"/>
</dbReference>
<evidence type="ECO:0000313" key="3">
    <source>
        <dbReference type="Proteomes" id="UP000470470"/>
    </source>
</evidence>
<gene>
    <name evidence="2" type="ORF">G1H19_16555</name>
</gene>
<dbReference type="AlphaFoldDB" id="A0A7K3WGV5"/>
<proteinExistence type="predicted"/>